<reference evidence="4" key="1">
    <citation type="submission" date="2015-11" db="EMBL/GenBank/DDBJ databases">
        <authorList>
            <person name="Dugat-Bony E."/>
        </authorList>
    </citation>
    <scope>NUCLEOTIDE SEQUENCE [LARGE SCALE GENOMIC DNA]</scope>
    <source>
        <strain evidence="4">Mu292</strain>
    </source>
</reference>
<organism evidence="2 4">
    <name type="scientific">Corynebacterium variabile</name>
    <dbReference type="NCBI Taxonomy" id="1727"/>
    <lineage>
        <taxon>Bacteria</taxon>
        <taxon>Bacillati</taxon>
        <taxon>Actinomycetota</taxon>
        <taxon>Actinomycetes</taxon>
        <taxon>Mycobacteriales</taxon>
        <taxon>Corynebacteriaceae</taxon>
        <taxon>Corynebacterium</taxon>
    </lineage>
</organism>
<reference evidence="3 5" key="3">
    <citation type="submission" date="2019-06" db="EMBL/GenBank/DDBJ databases">
        <title>Whole genome shotgun sequence of Corynebacterium variabile NBRC 15286.</title>
        <authorList>
            <person name="Hosoyama A."/>
            <person name="Uohara A."/>
            <person name="Ohji S."/>
            <person name="Ichikawa N."/>
        </authorList>
    </citation>
    <scope>NUCLEOTIDE SEQUENCE [LARGE SCALE GENOMIC DNA]</scope>
    <source>
        <strain evidence="3 5">NBRC 15286</strain>
    </source>
</reference>
<gene>
    <name evidence="3" type="ORF">CVA01_20980</name>
    <name evidence="2" type="ORF">CVAR292_00201</name>
</gene>
<dbReference type="EMBL" id="BJNT01000016">
    <property type="protein sequence ID" value="GEC86784.1"/>
    <property type="molecule type" value="Genomic_DNA"/>
</dbReference>
<dbReference type="SUPFAM" id="SSF140453">
    <property type="entry name" value="EsxAB dimer-like"/>
    <property type="match status" value="1"/>
</dbReference>
<dbReference type="InterPro" id="IPR010310">
    <property type="entry name" value="T7SS_ESAT-6-like"/>
</dbReference>
<evidence type="ECO:0000313" key="4">
    <source>
        <dbReference type="Proteomes" id="UP000182498"/>
    </source>
</evidence>
<dbReference type="EMBL" id="FAUH01000001">
    <property type="protein sequence ID" value="CUU64896.1"/>
    <property type="molecule type" value="Genomic_DNA"/>
</dbReference>
<proteinExistence type="inferred from homology"/>
<evidence type="ECO:0000313" key="2">
    <source>
        <dbReference type="EMBL" id="CUU64896.1"/>
    </source>
</evidence>
<dbReference type="Proteomes" id="UP000182498">
    <property type="component" value="Unassembled WGS sequence"/>
</dbReference>
<dbReference type="RefSeq" id="WP_014010802.1">
    <property type="nucleotide sequence ID" value="NZ_BJNT01000016.1"/>
</dbReference>
<dbReference type="Proteomes" id="UP000319986">
    <property type="component" value="Unassembled WGS sequence"/>
</dbReference>
<dbReference type="OMA" id="QANDRMS"/>
<keyword evidence="4" id="KW-1185">Reference proteome</keyword>
<evidence type="ECO:0000256" key="1">
    <source>
        <dbReference type="RuleBase" id="RU362001"/>
    </source>
</evidence>
<dbReference type="AlphaFoldDB" id="A0A0X8XUL8"/>
<comment type="similarity">
    <text evidence="1">Belongs to the WXG100 family.</text>
</comment>
<dbReference type="OrthoDB" id="3387628at2"/>
<evidence type="ECO:0000313" key="5">
    <source>
        <dbReference type="Proteomes" id="UP000319986"/>
    </source>
</evidence>
<dbReference type="NCBIfam" id="TIGR03930">
    <property type="entry name" value="WXG100_ESAT6"/>
    <property type="match status" value="1"/>
</dbReference>
<reference evidence="2" key="2">
    <citation type="submission" date="2015-11" db="EMBL/GenBank/DDBJ databases">
        <authorList>
            <person name="Zhang Y."/>
            <person name="Guo Z."/>
        </authorList>
    </citation>
    <scope>NUCLEOTIDE SEQUENCE [LARGE SCALE GENOMIC DNA]</scope>
    <source>
        <strain evidence="2">Mu292</strain>
    </source>
</reference>
<sequence length="93" mass="10208">MIQYDFAQIAQAAADIRATSRNINGMLSQLKGDVAPMIAEWEGSSAVAYQDAQRRWDNSLEELNMVLDSVARTVDDANARMSQINTSAANSWA</sequence>
<dbReference type="GeneID" id="82888218"/>
<protein>
    <recommendedName>
        <fullName evidence="1">ESAT-6-like protein</fullName>
    </recommendedName>
</protein>
<dbReference type="InterPro" id="IPR036689">
    <property type="entry name" value="ESAT-6-like_sf"/>
</dbReference>
<accession>A0A0X8XUL8</accession>
<evidence type="ECO:0000313" key="3">
    <source>
        <dbReference type="EMBL" id="GEC86784.1"/>
    </source>
</evidence>
<dbReference type="Pfam" id="PF06013">
    <property type="entry name" value="WXG100"/>
    <property type="match status" value="1"/>
</dbReference>
<dbReference type="Gene3D" id="1.10.287.1060">
    <property type="entry name" value="ESAT-6-like"/>
    <property type="match status" value="1"/>
</dbReference>
<name>A0A0X8XUL8_9CORY</name>